<sequence length="60" mass="7224">MDIQKEKIEEIYDNTGRKVVKYKQKIINNTLKEEKEIVSKDLNSLISEVRKQLNEWNNMN</sequence>
<evidence type="ECO:0000313" key="3">
    <source>
        <dbReference type="Proteomes" id="UP000264883"/>
    </source>
</evidence>
<gene>
    <name evidence="2" type="ORF">BEN51_04215</name>
</gene>
<dbReference type="RefSeq" id="WP_119864844.1">
    <property type="nucleotide sequence ID" value="NZ_CP016786.1"/>
</dbReference>
<dbReference type="AlphaFoldDB" id="A0A343JB00"/>
<name>A0A343JB00_9CLOT</name>
<feature type="coiled-coil region" evidence="1">
    <location>
        <begin position="28"/>
        <end position="59"/>
    </location>
</feature>
<evidence type="ECO:0000313" key="2">
    <source>
        <dbReference type="EMBL" id="ASW42708.1"/>
    </source>
</evidence>
<proteinExistence type="predicted"/>
<dbReference type="KEGG" id="cia:BEN51_04215"/>
<dbReference type="EMBL" id="CP016786">
    <property type="protein sequence ID" value="ASW42708.1"/>
    <property type="molecule type" value="Genomic_DNA"/>
</dbReference>
<evidence type="ECO:0000256" key="1">
    <source>
        <dbReference type="SAM" id="Coils"/>
    </source>
</evidence>
<accession>A0A343JB00</accession>
<protein>
    <submittedName>
        <fullName evidence="2">Uncharacterized protein</fullName>
    </submittedName>
</protein>
<keyword evidence="1" id="KW-0175">Coiled coil</keyword>
<organism evidence="2 3">
    <name type="scientific">Clostridium isatidis</name>
    <dbReference type="NCBI Taxonomy" id="182773"/>
    <lineage>
        <taxon>Bacteria</taxon>
        <taxon>Bacillati</taxon>
        <taxon>Bacillota</taxon>
        <taxon>Clostridia</taxon>
        <taxon>Eubacteriales</taxon>
        <taxon>Clostridiaceae</taxon>
        <taxon>Clostridium</taxon>
    </lineage>
</organism>
<dbReference type="OrthoDB" id="1935070at2"/>
<reference evidence="2 3" key="1">
    <citation type="submission" date="2016-08" db="EMBL/GenBank/DDBJ databases">
        <title>Complete Genome Sequence Of The Indigo Reducing Clostridium isatidis DSM15098.</title>
        <authorList>
            <person name="Little G.T."/>
            <person name="Minton N.P."/>
        </authorList>
    </citation>
    <scope>NUCLEOTIDE SEQUENCE [LARGE SCALE GENOMIC DNA]</scope>
    <source>
        <strain evidence="2 3">DSM 15098</strain>
    </source>
</reference>
<dbReference type="Proteomes" id="UP000264883">
    <property type="component" value="Chromosome"/>
</dbReference>
<keyword evidence="3" id="KW-1185">Reference proteome</keyword>